<dbReference type="EMBL" id="BPVZ01000009">
    <property type="protein sequence ID" value="GKU95796.1"/>
    <property type="molecule type" value="Genomic_DNA"/>
</dbReference>
<sequence length="45" mass="5295">MGFFKLGCWADPHHLSAPMKIEKAKLFDSRTEVVRQSRLRHRNLS</sequence>
<name>A0AAV5IDQ5_9ROSI</name>
<reference evidence="1 2" key="1">
    <citation type="journal article" date="2021" name="Commun. Biol.">
        <title>The genome of Shorea leprosula (Dipterocarpaceae) highlights the ecological relevance of drought in aseasonal tropical rainforests.</title>
        <authorList>
            <person name="Ng K.K.S."/>
            <person name="Kobayashi M.J."/>
            <person name="Fawcett J.A."/>
            <person name="Hatakeyama M."/>
            <person name="Paape T."/>
            <person name="Ng C.H."/>
            <person name="Ang C.C."/>
            <person name="Tnah L.H."/>
            <person name="Lee C.T."/>
            <person name="Nishiyama T."/>
            <person name="Sese J."/>
            <person name="O'Brien M.J."/>
            <person name="Copetti D."/>
            <person name="Mohd Noor M.I."/>
            <person name="Ong R.C."/>
            <person name="Putra M."/>
            <person name="Sireger I.Z."/>
            <person name="Indrioko S."/>
            <person name="Kosugi Y."/>
            <person name="Izuno A."/>
            <person name="Isagi Y."/>
            <person name="Lee S.L."/>
            <person name="Shimizu K.K."/>
        </authorList>
    </citation>
    <scope>NUCLEOTIDE SEQUENCE [LARGE SCALE GENOMIC DNA]</scope>
    <source>
        <strain evidence="1">214</strain>
    </source>
</reference>
<comment type="caution">
    <text evidence="1">The sequence shown here is derived from an EMBL/GenBank/DDBJ whole genome shotgun (WGS) entry which is preliminary data.</text>
</comment>
<organism evidence="1 2">
    <name type="scientific">Rubroshorea leprosula</name>
    <dbReference type="NCBI Taxonomy" id="152421"/>
    <lineage>
        <taxon>Eukaryota</taxon>
        <taxon>Viridiplantae</taxon>
        <taxon>Streptophyta</taxon>
        <taxon>Embryophyta</taxon>
        <taxon>Tracheophyta</taxon>
        <taxon>Spermatophyta</taxon>
        <taxon>Magnoliopsida</taxon>
        <taxon>eudicotyledons</taxon>
        <taxon>Gunneridae</taxon>
        <taxon>Pentapetalae</taxon>
        <taxon>rosids</taxon>
        <taxon>malvids</taxon>
        <taxon>Malvales</taxon>
        <taxon>Dipterocarpaceae</taxon>
        <taxon>Rubroshorea</taxon>
    </lineage>
</organism>
<protein>
    <submittedName>
        <fullName evidence="1">Uncharacterized protein</fullName>
    </submittedName>
</protein>
<evidence type="ECO:0000313" key="2">
    <source>
        <dbReference type="Proteomes" id="UP001054252"/>
    </source>
</evidence>
<accession>A0AAV5IDQ5</accession>
<dbReference type="AlphaFoldDB" id="A0AAV5IDQ5"/>
<gene>
    <name evidence="1" type="ORF">SLEP1_g9113</name>
</gene>
<dbReference type="Proteomes" id="UP001054252">
    <property type="component" value="Unassembled WGS sequence"/>
</dbReference>
<evidence type="ECO:0000313" key="1">
    <source>
        <dbReference type="EMBL" id="GKU95796.1"/>
    </source>
</evidence>
<keyword evidence="2" id="KW-1185">Reference proteome</keyword>
<proteinExistence type="predicted"/>